<accession>A0A813PHW7</accession>
<evidence type="ECO:0000259" key="5">
    <source>
        <dbReference type="Pfam" id="PF02826"/>
    </source>
</evidence>
<name>A0A813PHW7_9BILA</name>
<organism evidence="6 7">
    <name type="scientific">Brachionus calyciflorus</name>
    <dbReference type="NCBI Taxonomy" id="104777"/>
    <lineage>
        <taxon>Eukaryota</taxon>
        <taxon>Metazoa</taxon>
        <taxon>Spiralia</taxon>
        <taxon>Gnathifera</taxon>
        <taxon>Rotifera</taxon>
        <taxon>Eurotatoria</taxon>
        <taxon>Monogononta</taxon>
        <taxon>Pseudotrocha</taxon>
        <taxon>Ploima</taxon>
        <taxon>Brachionidae</taxon>
        <taxon>Brachionus</taxon>
    </lineage>
</organism>
<dbReference type="Pfam" id="PF02826">
    <property type="entry name" value="2-Hacid_dh_C"/>
    <property type="match status" value="1"/>
</dbReference>
<dbReference type="InterPro" id="IPR006140">
    <property type="entry name" value="D-isomer_DH_NAD-bd"/>
</dbReference>
<dbReference type="PROSITE" id="PS00065">
    <property type="entry name" value="D_2_HYDROXYACID_DH_1"/>
    <property type="match status" value="1"/>
</dbReference>
<dbReference type="GO" id="GO:0051287">
    <property type="term" value="F:NAD binding"/>
    <property type="evidence" value="ECO:0007669"/>
    <property type="project" value="InterPro"/>
</dbReference>
<evidence type="ECO:0000259" key="4">
    <source>
        <dbReference type="Pfam" id="PF00389"/>
    </source>
</evidence>
<protein>
    <recommendedName>
        <fullName evidence="2">Glyoxylate reductase/hydroxypyruvate reductase</fullName>
    </recommendedName>
</protein>
<dbReference type="AlphaFoldDB" id="A0A813PHW7"/>
<keyword evidence="1 3" id="KW-0560">Oxidoreductase</keyword>
<comment type="caution">
    <text evidence="6">The sequence shown here is derived from an EMBL/GenBank/DDBJ whole genome shotgun (WGS) entry which is preliminary data.</text>
</comment>
<dbReference type="EMBL" id="CAJNOC010000395">
    <property type="protein sequence ID" value="CAF0755227.1"/>
    <property type="molecule type" value="Genomic_DNA"/>
</dbReference>
<dbReference type="PANTHER" id="PTHR10996:SF277">
    <property type="entry name" value="GLYOXYLATE REDUCTASE_HYDROXYPYRUVATE REDUCTASE"/>
    <property type="match status" value="1"/>
</dbReference>
<dbReference type="InterPro" id="IPR006139">
    <property type="entry name" value="D-isomer_2_OHA_DH_cat_dom"/>
</dbReference>
<evidence type="ECO:0000313" key="7">
    <source>
        <dbReference type="Proteomes" id="UP000663879"/>
    </source>
</evidence>
<dbReference type="CDD" id="cd05301">
    <property type="entry name" value="GDH"/>
    <property type="match status" value="1"/>
</dbReference>
<dbReference type="InterPro" id="IPR050223">
    <property type="entry name" value="D-isomer_2-hydroxyacid_DH"/>
</dbReference>
<dbReference type="SUPFAM" id="SSF52283">
    <property type="entry name" value="Formate/glycerate dehydrogenase catalytic domain-like"/>
    <property type="match status" value="1"/>
</dbReference>
<dbReference type="Proteomes" id="UP000663879">
    <property type="component" value="Unassembled WGS sequence"/>
</dbReference>
<dbReference type="GO" id="GO:0005829">
    <property type="term" value="C:cytosol"/>
    <property type="evidence" value="ECO:0007669"/>
    <property type="project" value="TreeGrafter"/>
</dbReference>
<evidence type="ECO:0000256" key="1">
    <source>
        <dbReference type="ARBA" id="ARBA00023002"/>
    </source>
</evidence>
<gene>
    <name evidence="6" type="ORF">OXX778_LOCUS4135</name>
</gene>
<feature type="domain" description="D-isomer specific 2-hydroxyacid dehydrogenase NAD-binding" evidence="5">
    <location>
        <begin position="113"/>
        <end position="291"/>
    </location>
</feature>
<sequence>MNKAKKIFVTLPFDFKEARELLCNSGFEVVINEELPLERDVFLRESKGCHGIICYPNQKIDKEFLDFVGDQLKVICTNSVGYDHIDLRECEKRNIKIGYCPNVVNVAVAEFTIGLLINVARRISEGIEFYKRNEMNSYWKESFLLGKNLEGAVIGILGLGRIGMSIATRLRGFEVKQIIYHNRNRRTEADNLGYEYVSFDDLLMRSDFIICSCSLNKDSEQIFNRKAFEKMKSSAIFINVARGDCIDQDDLFNALKTNRILAADLDVTSPQPLPPNHKLFTLENCFITPYLSSAEEKSRGRMSLITAKNLINGLKDQDLLYPLNYREQ</sequence>
<feature type="domain" description="D-isomer specific 2-hydroxyacid dehydrogenase catalytic" evidence="4">
    <location>
        <begin position="17"/>
        <end position="323"/>
    </location>
</feature>
<dbReference type="GO" id="GO:0008465">
    <property type="term" value="F:hydroxypyruvate reductase (NADH) activity"/>
    <property type="evidence" value="ECO:0007669"/>
    <property type="project" value="TreeGrafter"/>
</dbReference>
<dbReference type="InterPro" id="IPR029752">
    <property type="entry name" value="D-isomer_DH_CS1"/>
</dbReference>
<evidence type="ECO:0000256" key="3">
    <source>
        <dbReference type="RuleBase" id="RU003719"/>
    </source>
</evidence>
<comment type="similarity">
    <text evidence="3">Belongs to the D-isomer specific 2-hydroxyacid dehydrogenase family.</text>
</comment>
<proteinExistence type="inferred from homology"/>
<dbReference type="InterPro" id="IPR036291">
    <property type="entry name" value="NAD(P)-bd_dom_sf"/>
</dbReference>
<evidence type="ECO:0000256" key="2">
    <source>
        <dbReference type="ARBA" id="ARBA00073306"/>
    </source>
</evidence>
<dbReference type="PANTHER" id="PTHR10996">
    <property type="entry name" value="2-HYDROXYACID DEHYDROGENASE-RELATED"/>
    <property type="match status" value="1"/>
</dbReference>
<keyword evidence="7" id="KW-1185">Reference proteome</keyword>
<dbReference type="Gene3D" id="3.40.50.720">
    <property type="entry name" value="NAD(P)-binding Rossmann-like Domain"/>
    <property type="match status" value="2"/>
</dbReference>
<dbReference type="SUPFAM" id="SSF51735">
    <property type="entry name" value="NAD(P)-binding Rossmann-fold domains"/>
    <property type="match status" value="1"/>
</dbReference>
<dbReference type="FunFam" id="3.40.50.720:FF:000026">
    <property type="entry name" value="Glyoxylate/hydroxypyruvate reductase B"/>
    <property type="match status" value="1"/>
</dbReference>
<dbReference type="OrthoDB" id="298012at2759"/>
<evidence type="ECO:0000313" key="6">
    <source>
        <dbReference type="EMBL" id="CAF0755227.1"/>
    </source>
</evidence>
<reference evidence="6" key="1">
    <citation type="submission" date="2021-02" db="EMBL/GenBank/DDBJ databases">
        <authorList>
            <person name="Nowell W R."/>
        </authorList>
    </citation>
    <scope>NUCLEOTIDE SEQUENCE</scope>
    <source>
        <strain evidence="6">Ploen Becks lab</strain>
    </source>
</reference>
<dbReference type="Pfam" id="PF00389">
    <property type="entry name" value="2-Hacid_dh"/>
    <property type="match status" value="1"/>
</dbReference>
<dbReference type="GO" id="GO:0030267">
    <property type="term" value="F:glyoxylate reductase (NADPH) activity"/>
    <property type="evidence" value="ECO:0007669"/>
    <property type="project" value="TreeGrafter"/>
</dbReference>